<evidence type="ECO:0000256" key="4">
    <source>
        <dbReference type="ARBA" id="ARBA00023136"/>
    </source>
</evidence>
<dbReference type="Proteomes" id="UP000273119">
    <property type="component" value="Unassembled WGS sequence"/>
</dbReference>
<protein>
    <submittedName>
        <fullName evidence="5">GPP34 family phosphoprotein</fullName>
    </submittedName>
</protein>
<dbReference type="EMBL" id="QQXL01000005">
    <property type="protein sequence ID" value="RKW70227.1"/>
    <property type="molecule type" value="Genomic_DNA"/>
</dbReference>
<keyword evidence="4" id="KW-0472">Membrane</keyword>
<dbReference type="GO" id="GO:0070273">
    <property type="term" value="F:phosphatidylinositol-4-phosphate binding"/>
    <property type="evidence" value="ECO:0007669"/>
    <property type="project" value="InterPro"/>
</dbReference>
<evidence type="ECO:0000313" key="6">
    <source>
        <dbReference type="Proteomes" id="UP000273119"/>
    </source>
</evidence>
<reference evidence="5 6" key="1">
    <citation type="submission" date="2018-07" db="EMBL/GenBank/DDBJ databases">
        <title>Arthrobacter sp. nov., isolated from raw cow's milk with high bacterial count.</title>
        <authorList>
            <person name="Hahne J."/>
            <person name="Isele D."/>
            <person name="Lipski A."/>
        </authorList>
    </citation>
    <scope>NUCLEOTIDE SEQUENCE [LARGE SCALE GENOMIC DNA]</scope>
    <source>
        <strain evidence="5 6">JZ R-183</strain>
    </source>
</reference>
<evidence type="ECO:0000313" key="5">
    <source>
        <dbReference type="EMBL" id="RKW70227.1"/>
    </source>
</evidence>
<comment type="caution">
    <text evidence="5">The sequence shown here is derived from an EMBL/GenBank/DDBJ whole genome shotgun (WGS) entry which is preliminary data.</text>
</comment>
<name>A0A496PIC1_9MICC</name>
<dbReference type="InterPro" id="IPR038261">
    <property type="entry name" value="GPP34-like_sf"/>
</dbReference>
<dbReference type="GO" id="GO:0012505">
    <property type="term" value="C:endomembrane system"/>
    <property type="evidence" value="ECO:0007669"/>
    <property type="project" value="UniProtKB-ARBA"/>
</dbReference>
<organism evidence="5 6">
    <name type="scientific">Galactobacter caseinivorans</name>
    <dbReference type="NCBI Taxonomy" id="2676123"/>
    <lineage>
        <taxon>Bacteria</taxon>
        <taxon>Bacillati</taxon>
        <taxon>Actinomycetota</taxon>
        <taxon>Actinomycetes</taxon>
        <taxon>Micrococcales</taxon>
        <taxon>Micrococcaceae</taxon>
        <taxon>Galactobacter</taxon>
    </lineage>
</organism>
<keyword evidence="3" id="KW-0446">Lipid-binding</keyword>
<dbReference type="GO" id="GO:0005737">
    <property type="term" value="C:cytoplasm"/>
    <property type="evidence" value="ECO:0007669"/>
    <property type="project" value="UniProtKB-ARBA"/>
</dbReference>
<dbReference type="Pfam" id="PF05719">
    <property type="entry name" value="GPP34"/>
    <property type="match status" value="1"/>
</dbReference>
<evidence type="ECO:0000256" key="2">
    <source>
        <dbReference type="ARBA" id="ARBA00023034"/>
    </source>
</evidence>
<dbReference type="InterPro" id="IPR008628">
    <property type="entry name" value="GPP34-like"/>
</dbReference>
<gene>
    <name evidence="5" type="ORF">DWQ67_09825</name>
</gene>
<dbReference type="Gene3D" id="1.10.3630.10">
    <property type="entry name" value="yeast vps74-n-term truncation variant domain like"/>
    <property type="match status" value="1"/>
</dbReference>
<comment type="subcellular location">
    <subcellularLocation>
        <location evidence="1">Golgi apparatus membrane</location>
        <topology evidence="1">Peripheral membrane protein</topology>
        <orientation evidence="1">Cytoplasmic side</orientation>
    </subcellularLocation>
</comment>
<dbReference type="RefSeq" id="WP_121485417.1">
    <property type="nucleotide sequence ID" value="NZ_QQXL01000005.1"/>
</dbReference>
<proteinExistence type="predicted"/>
<sequence>MTDIPGPQTPGPPPGGLAEERLLTEDVLLLLFQPASGSIAGENTLYYVLGGAALGDLALMGRVEVAKATLLSTKVQTVGKGEPSDPLLDSAWNYLEKKPRDVQTVLAAVGPPLRAQVIDRLVERGDLNRKKAKMLGIFPSSKLSLGSARREELITQVRAALLDGQTPSPRIAASIALLSASGTLPQFHKEIPWSGQVYHRAKEIERGDWGASATAEAVARTMAAIVSNSLFVGSVLRSE</sequence>
<dbReference type="AlphaFoldDB" id="A0A496PIC1"/>
<evidence type="ECO:0000256" key="1">
    <source>
        <dbReference type="ARBA" id="ARBA00004255"/>
    </source>
</evidence>
<evidence type="ECO:0000256" key="3">
    <source>
        <dbReference type="ARBA" id="ARBA00023121"/>
    </source>
</evidence>
<accession>A0A496PIC1</accession>
<keyword evidence="2" id="KW-0333">Golgi apparatus</keyword>
<keyword evidence="6" id="KW-1185">Reference proteome</keyword>